<dbReference type="EMBL" id="VSRR010028400">
    <property type="protein sequence ID" value="MPC68800.1"/>
    <property type="molecule type" value="Genomic_DNA"/>
</dbReference>
<accession>A0A5B7H9D5</accession>
<gene>
    <name evidence="2" type="ORF">E2C01_063010</name>
</gene>
<dbReference type="AlphaFoldDB" id="A0A5B7H9D5"/>
<evidence type="ECO:0000313" key="2">
    <source>
        <dbReference type="EMBL" id="MPC68800.1"/>
    </source>
</evidence>
<sequence length="84" mass="9441">MRLGVTPHLCLILLLPQGSYRWALLQTLRECGSQRVTPRRDVREDGKVKQSKPKIMPSSRDTKTLRLAGTKVTTSYCPAESPFA</sequence>
<keyword evidence="1" id="KW-0732">Signal</keyword>
<feature type="chain" id="PRO_5022947763" description="Secreted protein" evidence="1">
    <location>
        <begin position="22"/>
        <end position="84"/>
    </location>
</feature>
<comment type="caution">
    <text evidence="2">The sequence shown here is derived from an EMBL/GenBank/DDBJ whole genome shotgun (WGS) entry which is preliminary data.</text>
</comment>
<feature type="signal peptide" evidence="1">
    <location>
        <begin position="1"/>
        <end position="21"/>
    </location>
</feature>
<organism evidence="2 3">
    <name type="scientific">Portunus trituberculatus</name>
    <name type="common">Swimming crab</name>
    <name type="synonym">Neptunus trituberculatus</name>
    <dbReference type="NCBI Taxonomy" id="210409"/>
    <lineage>
        <taxon>Eukaryota</taxon>
        <taxon>Metazoa</taxon>
        <taxon>Ecdysozoa</taxon>
        <taxon>Arthropoda</taxon>
        <taxon>Crustacea</taxon>
        <taxon>Multicrustacea</taxon>
        <taxon>Malacostraca</taxon>
        <taxon>Eumalacostraca</taxon>
        <taxon>Eucarida</taxon>
        <taxon>Decapoda</taxon>
        <taxon>Pleocyemata</taxon>
        <taxon>Brachyura</taxon>
        <taxon>Eubrachyura</taxon>
        <taxon>Portunoidea</taxon>
        <taxon>Portunidae</taxon>
        <taxon>Portuninae</taxon>
        <taxon>Portunus</taxon>
    </lineage>
</organism>
<name>A0A5B7H9D5_PORTR</name>
<proteinExistence type="predicted"/>
<reference evidence="2 3" key="1">
    <citation type="submission" date="2019-05" db="EMBL/GenBank/DDBJ databases">
        <title>Another draft genome of Portunus trituberculatus and its Hox gene families provides insights of decapod evolution.</title>
        <authorList>
            <person name="Jeong J.-H."/>
            <person name="Song I."/>
            <person name="Kim S."/>
            <person name="Choi T."/>
            <person name="Kim D."/>
            <person name="Ryu S."/>
            <person name="Kim W."/>
        </authorList>
    </citation>
    <scope>NUCLEOTIDE SEQUENCE [LARGE SCALE GENOMIC DNA]</scope>
    <source>
        <tissue evidence="2">Muscle</tissue>
    </source>
</reference>
<dbReference type="Proteomes" id="UP000324222">
    <property type="component" value="Unassembled WGS sequence"/>
</dbReference>
<evidence type="ECO:0000256" key="1">
    <source>
        <dbReference type="SAM" id="SignalP"/>
    </source>
</evidence>
<keyword evidence="3" id="KW-1185">Reference proteome</keyword>
<evidence type="ECO:0008006" key="4">
    <source>
        <dbReference type="Google" id="ProtNLM"/>
    </source>
</evidence>
<protein>
    <recommendedName>
        <fullName evidence="4">Secreted protein</fullName>
    </recommendedName>
</protein>
<evidence type="ECO:0000313" key="3">
    <source>
        <dbReference type="Proteomes" id="UP000324222"/>
    </source>
</evidence>